<evidence type="ECO:0000313" key="1">
    <source>
        <dbReference type="EMBL" id="CAH2235188.1"/>
    </source>
</evidence>
<proteinExistence type="predicted"/>
<dbReference type="Proteomes" id="UP000838756">
    <property type="component" value="Unassembled WGS sequence"/>
</dbReference>
<protein>
    <submittedName>
        <fullName evidence="1">Jg10440 protein</fullName>
    </submittedName>
</protein>
<dbReference type="EMBL" id="CAKXAJ010025115">
    <property type="protein sequence ID" value="CAH2235188.1"/>
    <property type="molecule type" value="Genomic_DNA"/>
</dbReference>
<gene>
    <name evidence="1" type="primary">jg10440</name>
    <name evidence="1" type="ORF">PAEG_LOCUS12860</name>
</gene>
<evidence type="ECO:0000313" key="2">
    <source>
        <dbReference type="Proteomes" id="UP000838756"/>
    </source>
</evidence>
<keyword evidence="2" id="KW-1185">Reference proteome</keyword>
<name>A0A8S4RHL1_9NEOP</name>
<sequence length="72" mass="8169">MNSMTKTIKELEMIRSYRKLSVRGDLMLMSGDYRATTLRHESGGGHLPFRSYVVDGNRFAKMSPDSLRLSAT</sequence>
<comment type="caution">
    <text evidence="1">The sequence shown here is derived from an EMBL/GenBank/DDBJ whole genome shotgun (WGS) entry which is preliminary data.</text>
</comment>
<organism evidence="1 2">
    <name type="scientific">Pararge aegeria aegeria</name>
    <dbReference type="NCBI Taxonomy" id="348720"/>
    <lineage>
        <taxon>Eukaryota</taxon>
        <taxon>Metazoa</taxon>
        <taxon>Ecdysozoa</taxon>
        <taxon>Arthropoda</taxon>
        <taxon>Hexapoda</taxon>
        <taxon>Insecta</taxon>
        <taxon>Pterygota</taxon>
        <taxon>Neoptera</taxon>
        <taxon>Endopterygota</taxon>
        <taxon>Lepidoptera</taxon>
        <taxon>Glossata</taxon>
        <taxon>Ditrysia</taxon>
        <taxon>Papilionoidea</taxon>
        <taxon>Nymphalidae</taxon>
        <taxon>Satyrinae</taxon>
        <taxon>Satyrini</taxon>
        <taxon>Parargina</taxon>
        <taxon>Pararge</taxon>
    </lineage>
</organism>
<accession>A0A8S4RHL1</accession>
<dbReference type="AlphaFoldDB" id="A0A8S4RHL1"/>
<reference evidence="1" key="1">
    <citation type="submission" date="2022-03" db="EMBL/GenBank/DDBJ databases">
        <authorList>
            <person name="Lindestad O."/>
        </authorList>
    </citation>
    <scope>NUCLEOTIDE SEQUENCE</scope>
</reference>